<name>A0A401QKS9_SCYTO</name>
<dbReference type="GO" id="GO:0003723">
    <property type="term" value="F:RNA binding"/>
    <property type="evidence" value="ECO:0007669"/>
    <property type="project" value="InterPro"/>
</dbReference>
<accession>A0A401QKS9</accession>
<dbReference type="OrthoDB" id="1875589at2759"/>
<dbReference type="EMBL" id="BFAA01209796">
    <property type="protein sequence ID" value="GCB85923.1"/>
    <property type="molecule type" value="Genomic_DNA"/>
</dbReference>
<dbReference type="PANTHER" id="PTHR11127:SF2">
    <property type="entry name" value="LARGE RIBOSOMAL SUBUNIT PROTEIN EL14"/>
    <property type="match status" value="1"/>
</dbReference>
<gene>
    <name evidence="4" type="ORF">scyTo_0026518</name>
</gene>
<dbReference type="Proteomes" id="UP000288216">
    <property type="component" value="Unassembled WGS sequence"/>
</dbReference>
<evidence type="ECO:0000313" key="4">
    <source>
        <dbReference type="EMBL" id="GCB85923.1"/>
    </source>
</evidence>
<evidence type="ECO:0000256" key="2">
    <source>
        <dbReference type="ARBA" id="ARBA00023274"/>
    </source>
</evidence>
<keyword evidence="1" id="KW-0689">Ribosomal protein</keyword>
<reference evidence="4 5" key="1">
    <citation type="journal article" date="2018" name="Nat. Ecol. Evol.">
        <title>Shark genomes provide insights into elasmobranch evolution and the origin of vertebrates.</title>
        <authorList>
            <person name="Hara Y"/>
            <person name="Yamaguchi K"/>
            <person name="Onimaru K"/>
            <person name="Kadota M"/>
            <person name="Koyanagi M"/>
            <person name="Keeley SD"/>
            <person name="Tatsumi K"/>
            <person name="Tanaka K"/>
            <person name="Motone F"/>
            <person name="Kageyama Y"/>
            <person name="Nozu R"/>
            <person name="Adachi N"/>
            <person name="Nishimura O"/>
            <person name="Nakagawa R"/>
            <person name="Tanegashima C"/>
            <person name="Kiyatake I"/>
            <person name="Matsumoto R"/>
            <person name="Murakumo K"/>
            <person name="Nishida K"/>
            <person name="Terakita A"/>
            <person name="Kuratani S"/>
            <person name="Sato K"/>
            <person name="Hyodo S Kuraku.S."/>
        </authorList>
    </citation>
    <scope>NUCLEOTIDE SEQUENCE [LARGE SCALE GENOMIC DNA]</scope>
</reference>
<keyword evidence="2" id="KW-0687">Ribonucleoprotein</keyword>
<feature type="domain" description="Large ribosomal subunit protein eL14" evidence="3">
    <location>
        <begin position="2"/>
        <end position="53"/>
    </location>
</feature>
<keyword evidence="5" id="KW-1185">Reference proteome</keyword>
<dbReference type="Gene3D" id="6.10.250.2270">
    <property type="match status" value="1"/>
</dbReference>
<dbReference type="InterPro" id="IPR039660">
    <property type="entry name" value="Ribosomal_eL14"/>
</dbReference>
<dbReference type="Pfam" id="PF01929">
    <property type="entry name" value="Ribosomal_L14e"/>
    <property type="match status" value="1"/>
</dbReference>
<dbReference type="GO" id="GO:0006412">
    <property type="term" value="P:translation"/>
    <property type="evidence" value="ECO:0007669"/>
    <property type="project" value="InterPro"/>
</dbReference>
<dbReference type="AlphaFoldDB" id="A0A401QKS9"/>
<proteinExistence type="predicted"/>
<protein>
    <recommendedName>
        <fullName evidence="3">Large ribosomal subunit protein eL14 domain-containing protein</fullName>
    </recommendedName>
</protein>
<evidence type="ECO:0000256" key="1">
    <source>
        <dbReference type="ARBA" id="ARBA00022980"/>
    </source>
</evidence>
<organism evidence="4 5">
    <name type="scientific">Scyliorhinus torazame</name>
    <name type="common">Cloudy catshark</name>
    <name type="synonym">Catulus torazame</name>
    <dbReference type="NCBI Taxonomy" id="75743"/>
    <lineage>
        <taxon>Eukaryota</taxon>
        <taxon>Metazoa</taxon>
        <taxon>Chordata</taxon>
        <taxon>Craniata</taxon>
        <taxon>Vertebrata</taxon>
        <taxon>Chondrichthyes</taxon>
        <taxon>Elasmobranchii</taxon>
        <taxon>Galeomorphii</taxon>
        <taxon>Galeoidea</taxon>
        <taxon>Carcharhiniformes</taxon>
        <taxon>Scyliorhinidae</taxon>
        <taxon>Scyliorhinus</taxon>
    </lineage>
</organism>
<feature type="non-terminal residue" evidence="4">
    <location>
        <position position="1"/>
    </location>
</feature>
<comment type="caution">
    <text evidence="4">The sequence shown here is derived from an EMBL/GenBank/DDBJ whole genome shotgun (WGS) entry which is preliminary data.</text>
</comment>
<evidence type="ECO:0000313" key="5">
    <source>
        <dbReference type="Proteomes" id="UP000288216"/>
    </source>
</evidence>
<dbReference type="GO" id="GO:0042273">
    <property type="term" value="P:ribosomal large subunit biogenesis"/>
    <property type="evidence" value="ECO:0007669"/>
    <property type="project" value="TreeGrafter"/>
</dbReference>
<dbReference type="GO" id="GO:0022625">
    <property type="term" value="C:cytosolic large ribosomal subunit"/>
    <property type="evidence" value="ECO:0007669"/>
    <property type="project" value="TreeGrafter"/>
</dbReference>
<dbReference type="InterPro" id="IPR002784">
    <property type="entry name" value="Ribosomal_eL14_dom"/>
</dbReference>
<dbReference type="GO" id="GO:0003735">
    <property type="term" value="F:structural constituent of ribosome"/>
    <property type="evidence" value="ECO:0007669"/>
    <property type="project" value="InterPro"/>
</dbReference>
<dbReference type="OMA" id="IDRYKVM"/>
<dbReference type="STRING" id="75743.A0A401QKS9"/>
<sequence length="71" mass="8399">DRHRSVKAAGEKEKINEKWEATHWAKKIEARAKAAKMTDIDRYKVMRAKQLRNKIIKHELSERKKEASKKA</sequence>
<evidence type="ECO:0000259" key="3">
    <source>
        <dbReference type="Pfam" id="PF01929"/>
    </source>
</evidence>
<dbReference type="PANTHER" id="PTHR11127">
    <property type="entry name" value="60S RIBOSOMAL PROTEIN L14"/>
    <property type="match status" value="1"/>
</dbReference>